<feature type="transmembrane region" description="Helical" evidence="1">
    <location>
        <begin position="106"/>
        <end position="127"/>
    </location>
</feature>
<keyword evidence="1" id="KW-0472">Membrane</keyword>
<reference evidence="3" key="2">
    <citation type="submission" date="2025-08" db="UniProtKB">
        <authorList>
            <consortium name="RefSeq"/>
        </authorList>
    </citation>
    <scope>IDENTIFICATION</scope>
    <source>
        <strain evidence="3">14028-0561.14</strain>
        <tissue evidence="3">Whole fly</tissue>
    </source>
</reference>
<dbReference type="PANTHER" id="PTHR36694">
    <property type="entry name" value="PASIFLORA 1, ISOFORM A-RELATED"/>
    <property type="match status" value="1"/>
</dbReference>
<dbReference type="Pfam" id="PF15860">
    <property type="entry name" value="DUF4728"/>
    <property type="match status" value="1"/>
</dbReference>
<keyword evidence="1" id="KW-1133">Transmembrane helix</keyword>
<sequence>MLSSVCCMRLNTYGMVIGWLGVIFSILAVTLLSLGLAQANRAHISNLSVYLAVAVIHLLSSAMLVLGTVKKRHLLLLPWLTSSGVLLALNSIAQFFHWVYLDTSPSLLALPALLFSVAGFVLQWYLYNGIYSLYKQIQAKRYSASADFARQTEAPLEQTFQQPVIDEMLIK</sequence>
<evidence type="ECO:0000256" key="1">
    <source>
        <dbReference type="SAM" id="Phobius"/>
    </source>
</evidence>
<accession>A0ABM3C674</accession>
<evidence type="ECO:0000313" key="2">
    <source>
        <dbReference type="Proteomes" id="UP001652661"/>
    </source>
</evidence>
<dbReference type="InterPro" id="IPR031720">
    <property type="entry name" value="DUF4728"/>
</dbReference>
<keyword evidence="1" id="KW-0812">Transmembrane</keyword>
<feature type="transmembrane region" description="Helical" evidence="1">
    <location>
        <begin position="12"/>
        <end position="37"/>
    </location>
</feature>
<feature type="transmembrane region" description="Helical" evidence="1">
    <location>
        <begin position="49"/>
        <end position="69"/>
    </location>
</feature>
<dbReference type="PANTHER" id="PTHR36694:SF11">
    <property type="entry name" value="LP21121P-RELATED"/>
    <property type="match status" value="1"/>
</dbReference>
<name>A0ABM3C674_DROKI</name>
<organism evidence="2 3">
    <name type="scientific">Drosophila kikkawai</name>
    <name type="common">Fruit fly</name>
    <dbReference type="NCBI Taxonomy" id="30033"/>
    <lineage>
        <taxon>Eukaryota</taxon>
        <taxon>Metazoa</taxon>
        <taxon>Ecdysozoa</taxon>
        <taxon>Arthropoda</taxon>
        <taxon>Hexapoda</taxon>
        <taxon>Insecta</taxon>
        <taxon>Pterygota</taxon>
        <taxon>Neoptera</taxon>
        <taxon>Endopterygota</taxon>
        <taxon>Diptera</taxon>
        <taxon>Brachycera</taxon>
        <taxon>Muscomorpha</taxon>
        <taxon>Ephydroidea</taxon>
        <taxon>Drosophilidae</taxon>
        <taxon>Drosophila</taxon>
        <taxon>Sophophora</taxon>
    </lineage>
</organism>
<evidence type="ECO:0000313" key="3">
    <source>
        <dbReference type="RefSeq" id="XP_041631718.1"/>
    </source>
</evidence>
<reference evidence="2" key="1">
    <citation type="submission" date="2025-05" db="UniProtKB">
        <authorList>
            <consortium name="RefSeq"/>
        </authorList>
    </citation>
    <scope>NUCLEOTIDE SEQUENCE [LARGE SCALE GENOMIC DNA]</scope>
    <source>
        <strain evidence="2">14028-0561.14</strain>
    </source>
</reference>
<dbReference type="RefSeq" id="XP_041631718.1">
    <property type="nucleotide sequence ID" value="XM_041775784.2"/>
</dbReference>
<gene>
    <name evidence="3" type="primary">LOC108075769</name>
</gene>
<keyword evidence="2" id="KW-1185">Reference proteome</keyword>
<dbReference type="Proteomes" id="UP001652661">
    <property type="component" value="Chromosome 2L"/>
</dbReference>
<proteinExistence type="predicted"/>
<dbReference type="GeneID" id="108075769"/>
<protein>
    <submittedName>
        <fullName evidence="3">Uncharacterized protein</fullName>
    </submittedName>
</protein>
<feature type="transmembrane region" description="Helical" evidence="1">
    <location>
        <begin position="76"/>
        <end position="100"/>
    </location>
</feature>